<dbReference type="Gene3D" id="3.40.50.150">
    <property type="entry name" value="Vaccinia Virus protein VP39"/>
    <property type="match status" value="1"/>
</dbReference>
<dbReference type="InterPro" id="IPR029063">
    <property type="entry name" value="SAM-dependent_MTases_sf"/>
</dbReference>
<feature type="compositionally biased region" description="Basic and acidic residues" evidence="1">
    <location>
        <begin position="263"/>
        <end position="273"/>
    </location>
</feature>
<dbReference type="Pfam" id="PF10294">
    <property type="entry name" value="Methyltransf_16"/>
    <property type="match status" value="1"/>
</dbReference>
<dbReference type="GO" id="GO:0032991">
    <property type="term" value="C:protein-containing complex"/>
    <property type="evidence" value="ECO:0007669"/>
    <property type="project" value="TreeGrafter"/>
</dbReference>
<protein>
    <submittedName>
        <fullName evidence="2">Uncharacterized protein</fullName>
    </submittedName>
</protein>
<dbReference type="PANTHER" id="PTHR14614">
    <property type="entry name" value="HEPATOCELLULAR CARCINOMA-ASSOCIATED ANTIGEN"/>
    <property type="match status" value="1"/>
</dbReference>
<feature type="compositionally biased region" description="Basic and acidic residues" evidence="1">
    <location>
        <begin position="491"/>
        <end position="502"/>
    </location>
</feature>
<keyword evidence="3" id="KW-1185">Reference proteome</keyword>
<feature type="region of interest" description="Disordered" evidence="1">
    <location>
        <begin position="263"/>
        <end position="294"/>
    </location>
</feature>
<dbReference type="InterPro" id="IPR019410">
    <property type="entry name" value="Methyltransf_16"/>
</dbReference>
<evidence type="ECO:0000313" key="3">
    <source>
        <dbReference type="Proteomes" id="UP001154114"/>
    </source>
</evidence>
<evidence type="ECO:0000256" key="1">
    <source>
        <dbReference type="SAM" id="MobiDB-lite"/>
    </source>
</evidence>
<name>A0A9N8L2B9_CHRIL</name>
<feature type="region of interest" description="Disordered" evidence="1">
    <location>
        <begin position="480"/>
        <end position="504"/>
    </location>
</feature>
<dbReference type="OrthoDB" id="2131792at2759"/>
<sequence>MSHRKSYTQPNDHFSREIDIEVCLKTLKIYQKLEGDVNCIVWDASLVLAKYLETMCQNKSDFLSGMKVIELGSGLGIVGLTAATLGAQVTLTDLPEALPLLRKNINENKFKISSMGGYAIAEALIWGETSPLFDETYDMVLLADCVYYEEAVDPLINTLKCLLNNSHGQPIVYLTQELRHTEAQKIMWTSFYDKLSDNFFIKQIPEEEQHANYKSNIRRKVTSVGNSWIVCNSRSHPGLVYYFNTLTGEAVWNLSSAEIEKAKQRTKDLEGKSGAKPTRCPEPTQPPNSNILSSTPPSIQYINPFVVNPAVPSSNIAPFANTNQILTQQISQINNPPVNVMNTLEPLNPSISAINVQTTSIYNPKVWAVPLTPQTYILPPTNVLGNHVNGSGVGPFNNFNQTMTQPLGPNSTMQAFNVTNISNQAFTRNFNSNVQRVRHMNKNEQFNSHQKDLRQKLFVKNRIHSVSSESHIVSNRHVGRDTDNMANENEDFNKNEREKRSVDSQILEGPSKIDLTPLKILAPMFSKSDAWFIVTDFDVLVTEYKFLTTLTDSDDECYLMVPRRVIAQLKDYVSSTADVQARRILRFLPQQIEIGYTFMGEEPSHNEGDSIPEVIIATCVTLCDNNFHVILISNNSELLAYKNSIKANIFSVEEIKKILDVTGSHLASDRKPFMQPFERHIKITVPNDSKKFSSVGTSSEEILPINQNVVVSAIEPVMEEKKDETRERDIPKKTADAAIQTDLENAVAIPSMIIIDQENKPDDTKEFTGPTSSDTNVLKRKIKLNRSVSHQNPVSAPESNVKQFKWRRRRNTTQVNTHTTSQCNHTSLQPDSTEVLDINPVNTDLNKQAQNLINISPKIAQNNIRPSEGSIDSKDSSTLIATSKSENVIIEETSTSDIISNTESILDSESNYSNNVVDQQQLVQEDQYYEKPMYEIDSECMEEYLIRKCDEWVSRFVQIMEEVLTQVLQQDPPFSHRAMPPPWTLHEAAQCIAIKFGRHREVKETANKLSSILFHISDSKGIIGIEIKPNEYMQMYSYGVHLIDALSKQIHSCEDLQIAADSLKKLLDDIKNPNIDASTNDTFNETLVKRSTETLEHNVSFTEMDVDLGETLSSFKLNEDDFLNDEESQTNTPQIKSSPVKFIRNIDLKSSFFSNLRQNDDVFTKDLNKSQEQSPKKQISIGSQMEEKGTKNSHVINEPIEESANVNAVDTQQKVIRNFSLCAKYEEKFKSKNMPITFEDPDDELDYEEEYDDGEYLTVQQDDEEFLSQQQDDDEFLSQQQDDDNSFTADMEDMVETNDSSNLFKPDAIDNDLNRHSSKKFKYVTYMLLKEIRISVYQVKVFCNQCYEELQKPDLSMVQKREKLKQAETAHLNMIRLCQSLKSMADQDYDEAYEKLSKILQQAGVDIRHVDENLISEYR</sequence>
<dbReference type="PANTHER" id="PTHR14614:SF44">
    <property type="entry name" value="PROTEIN N-LYSINE METHYLTRANSFERASE METTL21D"/>
    <property type="match status" value="1"/>
</dbReference>
<reference evidence="2" key="1">
    <citation type="submission" date="2021-12" db="EMBL/GenBank/DDBJ databases">
        <authorList>
            <person name="King R."/>
        </authorList>
    </citation>
    <scope>NUCLEOTIDE SEQUENCE</scope>
</reference>
<dbReference type="GO" id="GO:0005829">
    <property type="term" value="C:cytosol"/>
    <property type="evidence" value="ECO:0007669"/>
    <property type="project" value="TreeGrafter"/>
</dbReference>
<dbReference type="Proteomes" id="UP001154114">
    <property type="component" value="Chromosome 12"/>
</dbReference>
<evidence type="ECO:0000313" key="2">
    <source>
        <dbReference type="EMBL" id="CAD0200364.1"/>
    </source>
</evidence>
<dbReference type="EMBL" id="LR824015">
    <property type="protein sequence ID" value="CAD0200364.1"/>
    <property type="molecule type" value="Genomic_DNA"/>
</dbReference>
<accession>A0A9N8L2B9</accession>
<dbReference type="SUPFAM" id="SSF53335">
    <property type="entry name" value="S-adenosyl-L-methionine-dependent methyltransferases"/>
    <property type="match status" value="1"/>
</dbReference>
<gene>
    <name evidence="2" type="ORF">CINC_LOCUS2051</name>
</gene>
<feature type="compositionally biased region" description="Polar residues" evidence="1">
    <location>
        <begin position="1170"/>
        <end position="1183"/>
    </location>
</feature>
<proteinExistence type="predicted"/>
<organism evidence="2 3">
    <name type="scientific">Chrysodeixis includens</name>
    <name type="common">Soybean looper</name>
    <name type="synonym">Pseudoplusia includens</name>
    <dbReference type="NCBI Taxonomy" id="689277"/>
    <lineage>
        <taxon>Eukaryota</taxon>
        <taxon>Metazoa</taxon>
        <taxon>Ecdysozoa</taxon>
        <taxon>Arthropoda</taxon>
        <taxon>Hexapoda</taxon>
        <taxon>Insecta</taxon>
        <taxon>Pterygota</taxon>
        <taxon>Neoptera</taxon>
        <taxon>Endopterygota</taxon>
        <taxon>Lepidoptera</taxon>
        <taxon>Glossata</taxon>
        <taxon>Ditrysia</taxon>
        <taxon>Noctuoidea</taxon>
        <taxon>Noctuidae</taxon>
        <taxon>Plusiinae</taxon>
        <taxon>Chrysodeixis</taxon>
    </lineage>
</organism>
<feature type="region of interest" description="Disordered" evidence="1">
    <location>
        <begin position="1167"/>
        <end position="1189"/>
    </location>
</feature>